<evidence type="ECO:0000256" key="4">
    <source>
        <dbReference type="SAM" id="Phobius"/>
    </source>
</evidence>
<dbReference type="OrthoDB" id="6103986at2759"/>
<accession>A0A7R8UD93</accession>
<keyword evidence="2" id="KW-0328">Glycosyltransferase</keyword>
<keyword evidence="3" id="KW-0808">Transferase</keyword>
<dbReference type="PANTHER" id="PTHR48043">
    <property type="entry name" value="EG:EG0003.4 PROTEIN-RELATED"/>
    <property type="match status" value="1"/>
</dbReference>
<keyword evidence="7" id="KW-1185">Reference proteome</keyword>
<keyword evidence="4" id="KW-1133">Transmembrane helix</keyword>
<dbReference type="InterPro" id="IPR027417">
    <property type="entry name" value="P-loop_NTPase"/>
</dbReference>
<evidence type="ECO:0000256" key="3">
    <source>
        <dbReference type="ARBA" id="ARBA00022679"/>
    </source>
</evidence>
<dbReference type="SUPFAM" id="SSF48403">
    <property type="entry name" value="Ankyrin repeat"/>
    <property type="match status" value="1"/>
</dbReference>
<dbReference type="InParanoid" id="A0A7R8UD93"/>
<dbReference type="InterPro" id="IPR050271">
    <property type="entry name" value="UDP-glycosyltransferase"/>
</dbReference>
<dbReference type="Gene3D" id="1.20.120.1080">
    <property type="match status" value="1"/>
</dbReference>
<dbReference type="Proteomes" id="UP000594454">
    <property type="component" value="Chromosome 1"/>
</dbReference>
<dbReference type="FunCoup" id="A0A7R8UD93">
    <property type="interactions" value="4"/>
</dbReference>
<dbReference type="SMART" id="SM00847">
    <property type="entry name" value="HA2"/>
    <property type="match status" value="1"/>
</dbReference>
<dbReference type="Pfam" id="PF00201">
    <property type="entry name" value="UDPGT"/>
    <property type="match status" value="1"/>
</dbReference>
<evidence type="ECO:0000256" key="2">
    <source>
        <dbReference type="ARBA" id="ARBA00022676"/>
    </source>
</evidence>
<dbReference type="InterPro" id="IPR035595">
    <property type="entry name" value="UDP_glycos_trans_CS"/>
</dbReference>
<organism evidence="6 7">
    <name type="scientific">Hermetia illucens</name>
    <name type="common">Black soldier fly</name>
    <dbReference type="NCBI Taxonomy" id="343691"/>
    <lineage>
        <taxon>Eukaryota</taxon>
        <taxon>Metazoa</taxon>
        <taxon>Ecdysozoa</taxon>
        <taxon>Arthropoda</taxon>
        <taxon>Hexapoda</taxon>
        <taxon>Insecta</taxon>
        <taxon>Pterygota</taxon>
        <taxon>Neoptera</taxon>
        <taxon>Endopterygota</taxon>
        <taxon>Diptera</taxon>
        <taxon>Brachycera</taxon>
        <taxon>Stratiomyomorpha</taxon>
        <taxon>Stratiomyidae</taxon>
        <taxon>Hermetiinae</taxon>
        <taxon>Hermetia</taxon>
    </lineage>
</organism>
<dbReference type="EMBL" id="LR899009">
    <property type="protein sequence ID" value="CAD7077797.1"/>
    <property type="molecule type" value="Genomic_DNA"/>
</dbReference>
<proteinExistence type="inferred from homology"/>
<evidence type="ECO:0000313" key="7">
    <source>
        <dbReference type="Proteomes" id="UP000594454"/>
    </source>
</evidence>
<evidence type="ECO:0000313" key="6">
    <source>
        <dbReference type="EMBL" id="CAD7077797.1"/>
    </source>
</evidence>
<gene>
    <name evidence="6" type="ORF">HERILL_LOCUS1110</name>
</gene>
<dbReference type="SUPFAM" id="SSF53756">
    <property type="entry name" value="UDP-Glycosyltransferase/glycogen phosphorylase"/>
    <property type="match status" value="1"/>
</dbReference>
<evidence type="ECO:0000259" key="5">
    <source>
        <dbReference type="SMART" id="SM00847"/>
    </source>
</evidence>
<dbReference type="FunFam" id="3.40.50.2000:FF:000174">
    <property type="entry name" value="UDP-glucuronosyltransferase"/>
    <property type="match status" value="1"/>
</dbReference>
<protein>
    <recommendedName>
        <fullName evidence="5">Helicase-associated domain-containing protein</fullName>
    </recommendedName>
</protein>
<dbReference type="CDD" id="cd17917">
    <property type="entry name" value="DEXHc_RHA-like"/>
    <property type="match status" value="1"/>
</dbReference>
<dbReference type="FunFam" id="3.40.50.2000:FF:000050">
    <property type="entry name" value="UDP-glucuronosyltransferase"/>
    <property type="match status" value="1"/>
</dbReference>
<dbReference type="PANTHER" id="PTHR48043:SF60">
    <property type="entry name" value="UDP-GLUCURONOSYLTRANSFERASE"/>
    <property type="match status" value="1"/>
</dbReference>
<name>A0A7R8UD93_HERIL</name>
<reference evidence="6 7" key="1">
    <citation type="submission" date="2020-11" db="EMBL/GenBank/DDBJ databases">
        <authorList>
            <person name="Wallbank WR R."/>
            <person name="Pardo Diaz C."/>
            <person name="Kozak K."/>
            <person name="Martin S."/>
            <person name="Jiggins C."/>
            <person name="Moest M."/>
            <person name="Warren A I."/>
            <person name="Generalovic N T."/>
            <person name="Byers J.R.P. K."/>
            <person name="Montejo-Kovacevich G."/>
            <person name="Yen C E."/>
        </authorList>
    </citation>
    <scope>NUCLEOTIDE SEQUENCE [LARGE SCALE GENOMIC DNA]</scope>
</reference>
<dbReference type="GO" id="GO:0008194">
    <property type="term" value="F:UDP-glycosyltransferase activity"/>
    <property type="evidence" value="ECO:0007669"/>
    <property type="project" value="InterPro"/>
</dbReference>
<dbReference type="SUPFAM" id="SSF52540">
    <property type="entry name" value="P-loop containing nucleoside triphosphate hydrolases"/>
    <property type="match status" value="1"/>
</dbReference>
<dbReference type="Gene3D" id="3.40.50.300">
    <property type="entry name" value="P-loop containing nucleotide triphosphate hydrolases"/>
    <property type="match status" value="2"/>
</dbReference>
<dbReference type="PROSITE" id="PS00375">
    <property type="entry name" value="UDPGT"/>
    <property type="match status" value="1"/>
</dbReference>
<feature type="transmembrane region" description="Helical" evidence="4">
    <location>
        <begin position="1673"/>
        <end position="1704"/>
    </location>
</feature>
<dbReference type="Pfam" id="PF21010">
    <property type="entry name" value="HA2_C"/>
    <property type="match status" value="1"/>
</dbReference>
<dbReference type="Gene3D" id="3.40.50.2000">
    <property type="entry name" value="Glycogen Phosphorylase B"/>
    <property type="match status" value="2"/>
</dbReference>
<keyword evidence="4" id="KW-0472">Membrane</keyword>
<dbReference type="InterPro" id="IPR002213">
    <property type="entry name" value="UDP_glucos_trans"/>
</dbReference>
<sequence>MEVGNSSLIDNQIETVINARLTELASSLEQRSIEFPTFLTKFHRSCIQKLAAAKGLKSTTHQRLGVKYIKVHAKSGCDFAQLTPTFRLTDLSKKVIFHFLKTEVDFCKDIRQEDKKLRCSNLYRPKIPIYRFCAGTLNKDGLSPPPKSQNKFAEEFRSKLPIYRFKEKIIATIGACQVTMLCSGTFGGRTTEVPQYLLEEFHSRNENCRIIVSMDHKITAVWNSEIVSSQRGERLGLTVGYQIQLESMSSMSTNLLYTTNDFFLRCIMSSVNRDTFSAITHIIIEDISEEHASSDMLLLEIREALLVYPRLKVVLMCTRNDIKKLRKYFKDAALVEINMACDKVPVYHLDEVSHFLPKNNLDSQESENIKHFVNTLIIDEILVNCMDFGDEETFESFVSMLNQYKVDVNTQHSHSKITFGMAAARHDRVNYLMLFVSLGGNLMLTDKSKKSALLWAQESQSHSCLEFFYGKATTPLSKGAFDSSSRLISEKQYRCRSNPKWDGLNRELVFGIVKFVHSSTKTGNILVLLPSFRDVARQEFLLKNKIVRGDLPRDVEICLLHSNTQIFDYRLFQKDESSNRRVFLSAELSLSALALRNVTFLIDSGRKIEKHFCDAKLIHETRLSWISKDCAERRLQLIAVDSATVCFRLYTKVQLESFEGSSEPELKRVPLERICLHAKLLSPRLTMREYFECLRNDASSKRIEKAICSLQEIGGFDEMEAVTPLGVRLVDIPMPIQLAKALLFGIALQCLDPVLTIVSMLAYQHPGVFLQQIPPEENNDFLFEKVWLDESSNSDHLMLLRLYQNWIDQPNRSETLLTEENFVMNAELEVISIIRSQLVGILRAAGLIQSSGTLNIHFINQQANNWPLVKAAFAAGMYPNICRFDQDTSDMMLKNGLKAKVYENSILTGNAAALHQTDWVVYQLLEHNGQMKTTCNTLVTPTCLSLFAGNPVLFRDEVISPEEDSSDSESEAFDSCTKLTSTRYNIDEWLSFVLNEEDALLLFALRQEFFSLFNDIVRVSDDDKHRRLKSSLQQKFGVVEPIAILLQQEDFACNLPEPKRVGERPNAFSTKFTRNQEKIATLKNNMMYTSGAETAAIQQETVNSTNKSFFILKVESKEQAKSCMQKRFWKNFTSAWKHIVIKHRQFPTMNVVVFLLLKNCNMFCGIAQLCFDGEKYFLNEIAYRDVSINELKLVPRIMINLFIIIACLFLPAQCARILAVSSFPGKSHFQMTSTIIKELTYRGHEVTFVTNFHIEENLSNYTEILISPIHDFWKDAKHLFKTDDLFSLTEMTTDDFNQLVQLIGLTTTDYAMKHPKIQKLLHDTELQFDLLLAEQFYQEAFLALAYKYKVPVVTMTTLGFGNYMSQMMGFITPFSFVPHGYLPFDDHMTLYERFLNAYDSLYEDFDREMIYFPKQDALVRKYFSHLEGPIPSVSKMEKNISVILLNSHIPLTTPRPSVPGMIQIGGVHIKEPKPLPKDIKEFLDGAEHGAIYFSLGTNLRSSDIPPEKLSVLLKVFGSMKQRILWKWEDEQIPQLPKNIMVKKWMPQSDILAHHNVKVFITHGGLFGTQEGVYRAVPMLGIPIYCDQHLNMKKAAKAGYAISLHFPNITEESFSWALSELLYNPTYMQNMQRISTIFRDRPMPALDTAMYWIEYVIRYKGASQIRSAGRDLPWYSFYLLDIAAIVLGVVFTVISIICLLCSALIRSKKGSKKEKHH</sequence>
<dbReference type="CDD" id="cd03784">
    <property type="entry name" value="GT1_Gtf-like"/>
    <property type="match status" value="1"/>
</dbReference>
<keyword evidence="4" id="KW-0812">Transmembrane</keyword>
<feature type="domain" description="Helicase-associated" evidence="5">
    <location>
        <begin position="705"/>
        <end position="800"/>
    </location>
</feature>
<dbReference type="InterPro" id="IPR007502">
    <property type="entry name" value="Helicase-assoc_dom"/>
</dbReference>
<evidence type="ECO:0000256" key="1">
    <source>
        <dbReference type="ARBA" id="ARBA00009995"/>
    </source>
</evidence>
<dbReference type="InterPro" id="IPR036770">
    <property type="entry name" value="Ankyrin_rpt-contain_sf"/>
</dbReference>
<comment type="similarity">
    <text evidence="1">Belongs to the UDP-glycosyltransferase family.</text>
</comment>